<feature type="compositionally biased region" description="Low complexity" evidence="2">
    <location>
        <begin position="86"/>
        <end position="100"/>
    </location>
</feature>
<keyword evidence="1" id="KW-0175">Coiled coil</keyword>
<evidence type="ECO:0000256" key="2">
    <source>
        <dbReference type="SAM" id="MobiDB-lite"/>
    </source>
</evidence>
<protein>
    <submittedName>
        <fullName evidence="3">Uncharacterized protein</fullName>
    </submittedName>
</protein>
<evidence type="ECO:0000313" key="4">
    <source>
        <dbReference type="Proteomes" id="UP000192257"/>
    </source>
</evidence>
<feature type="compositionally biased region" description="Basic and acidic residues" evidence="2">
    <location>
        <begin position="101"/>
        <end position="111"/>
    </location>
</feature>
<evidence type="ECO:0000256" key="1">
    <source>
        <dbReference type="SAM" id="Coils"/>
    </source>
</evidence>
<keyword evidence="4" id="KW-1185">Reference proteome</keyword>
<dbReference type="GeneID" id="39986589"/>
<gene>
    <name evidence="3" type="ORF">TM35_000201240</name>
</gene>
<reference evidence="3 4" key="1">
    <citation type="submission" date="2017-03" db="EMBL/GenBank/DDBJ databases">
        <title>An alternative strategy for trypanosome survival in the mammalian bloodstream revealed through genome and transcriptome analysis of the ubiquitous bovine parasite Trypanosoma (Megatrypanum) theileri.</title>
        <authorList>
            <person name="Kelly S."/>
            <person name="Ivens A."/>
            <person name="Mott A."/>
            <person name="O'Neill E."/>
            <person name="Emms D."/>
            <person name="Macleod O."/>
            <person name="Voorheis P."/>
            <person name="Matthews J."/>
            <person name="Matthews K."/>
            <person name="Carrington M."/>
        </authorList>
    </citation>
    <scope>NUCLEOTIDE SEQUENCE [LARGE SCALE GENOMIC DNA]</scope>
    <source>
        <strain evidence="3">Edinburgh</strain>
    </source>
</reference>
<dbReference type="VEuPathDB" id="TriTrypDB:TM35_000201240"/>
<feature type="region of interest" description="Disordered" evidence="2">
    <location>
        <begin position="86"/>
        <end position="142"/>
    </location>
</feature>
<organism evidence="3 4">
    <name type="scientific">Trypanosoma theileri</name>
    <dbReference type="NCBI Taxonomy" id="67003"/>
    <lineage>
        <taxon>Eukaryota</taxon>
        <taxon>Discoba</taxon>
        <taxon>Euglenozoa</taxon>
        <taxon>Kinetoplastea</taxon>
        <taxon>Metakinetoplastina</taxon>
        <taxon>Trypanosomatida</taxon>
        <taxon>Trypanosomatidae</taxon>
        <taxon>Trypanosoma</taxon>
    </lineage>
</organism>
<dbReference type="OrthoDB" id="251110at2759"/>
<comment type="caution">
    <text evidence="3">The sequence shown here is derived from an EMBL/GenBank/DDBJ whole genome shotgun (WGS) entry which is preliminary data.</text>
</comment>
<feature type="coiled-coil region" evidence="1">
    <location>
        <begin position="145"/>
        <end position="204"/>
    </location>
</feature>
<evidence type="ECO:0000313" key="3">
    <source>
        <dbReference type="EMBL" id="ORC87715.1"/>
    </source>
</evidence>
<proteinExistence type="predicted"/>
<accession>A0A1X0NSM3</accession>
<dbReference type="EMBL" id="NBCO01000020">
    <property type="protein sequence ID" value="ORC87715.1"/>
    <property type="molecule type" value="Genomic_DNA"/>
</dbReference>
<dbReference type="RefSeq" id="XP_028881781.1">
    <property type="nucleotide sequence ID" value="XM_029026809.1"/>
</dbReference>
<feature type="non-terminal residue" evidence="3">
    <location>
        <position position="1"/>
    </location>
</feature>
<sequence>NNNKNNNNIISTSSTGVKDDASDIEMKRMCELQRLLRLERYMRLAAERRMMEESEKGTRAAIIIEANYGARLLHSIFLEAIESLSTTTTNNDNNNNNNTWDRVRDTTDVHNRVSPRRRPPQLLAPARDVDETTTSVETTTPTASYENLLEENTALREELERCKSIETADRLEMNELYRNMRTLIEQLTRERNALQAELTYWKTQRVDLARNIDSGGRIIPLQSPLQSSLQQQPWHYVHLVEATPSNTEELPESAYRRRVLPIS</sequence>
<dbReference type="AlphaFoldDB" id="A0A1X0NSM3"/>
<feature type="compositionally biased region" description="Low complexity" evidence="2">
    <location>
        <begin position="120"/>
        <end position="142"/>
    </location>
</feature>
<name>A0A1X0NSM3_9TRYP</name>
<dbReference type="Proteomes" id="UP000192257">
    <property type="component" value="Unassembled WGS sequence"/>
</dbReference>